<accession>A0A9P7KC25</accession>
<evidence type="ECO:0000313" key="2">
    <source>
        <dbReference type="Proteomes" id="UP000775547"/>
    </source>
</evidence>
<dbReference type="EMBL" id="JABCKV010000022">
    <property type="protein sequence ID" value="KAG5646376.1"/>
    <property type="molecule type" value="Genomic_DNA"/>
</dbReference>
<name>A0A9P7KC25_9AGAR</name>
<protein>
    <submittedName>
        <fullName evidence="1">Uncharacterized protein</fullName>
    </submittedName>
</protein>
<reference evidence="1" key="1">
    <citation type="submission" date="2020-07" db="EMBL/GenBank/DDBJ databases">
        <authorList>
            <person name="Nieuwenhuis M."/>
            <person name="Van De Peppel L.J.J."/>
        </authorList>
    </citation>
    <scope>NUCLEOTIDE SEQUENCE</scope>
    <source>
        <strain evidence="1">AP01</strain>
        <tissue evidence="1">Mycelium</tissue>
    </source>
</reference>
<dbReference type="Gene3D" id="1.25.40.10">
    <property type="entry name" value="Tetratricopeptide repeat domain"/>
    <property type="match status" value="1"/>
</dbReference>
<proteinExistence type="predicted"/>
<comment type="caution">
    <text evidence="1">The sequence shown here is derived from an EMBL/GenBank/DDBJ whole genome shotgun (WGS) entry which is preliminary data.</text>
</comment>
<sequence>MLSAPWHSAAHLQPRAILSRAISQSASRPTSATLGLFVPTRRAVFSTANETEGRTAPRDPFVFEDHTEDYTNVIQETPVRPLSTMSLIEARLPPILPKPSAGDMSIFEDPLASDYASSSVSHGYTPSSLLQTFSQLVFAKRFDEAYNFLMEIQSSGLEIPMSHLWELPAQAVTTTPSFDLETMLSRFTVWFNMVPPKHMEDLPRRFRRSRRLIFQSAHANIPVAIRFSLILASKGYATSVSPDAIPFIMRFAPPAVSARFLKDFEKADMDYQRAHSSPSAFARSRTLLVEHVRGPAVDVLARSNHLQEALSLLPRSDEPAFRLSIRTYDLLLSRLRQSKNADIAKCIPFVEALRQNTIYSTFVGPDRRLKNQSTEADITSSTDLQALEMEVNPGSEAYIGHELAAELRSLINAVQSSSTFPPTATVVAFLEKYFETGRAAAIIRLRRVALDANVSCGSLFLQAEMTYYLAQDLPILALKAFSDHFFIAGVPHDEVAAALNHFQPNRSRDNVDEHKHPAFAAIQSKSMRKLWPARAHCNLIWQALVKLTPTDEGVSKLYNSLIHFLSLNADTTSTDTSFLRSPHWPSFKVGPAVFTPFMQRLISPAHPECCPEFVRDMTRFGIVPTVHHFTQVGGFYASVDDTQRAFMVMDTLEKEHPVSTPESMLEVRKKGWRKGEAVPRPDVIFYTSMLRGFVIAKNPGGATEVVRRFKKRYVYERGQHTPMDDAMADLHRLQEDIKNQTTQWQIRGGGVA</sequence>
<dbReference type="Proteomes" id="UP000775547">
    <property type="component" value="Unassembled WGS sequence"/>
</dbReference>
<dbReference type="AlphaFoldDB" id="A0A9P7KC25"/>
<dbReference type="InterPro" id="IPR011990">
    <property type="entry name" value="TPR-like_helical_dom_sf"/>
</dbReference>
<keyword evidence="2" id="KW-1185">Reference proteome</keyword>
<evidence type="ECO:0000313" key="1">
    <source>
        <dbReference type="EMBL" id="KAG5646376.1"/>
    </source>
</evidence>
<gene>
    <name evidence="1" type="ORF">DXG03_003699</name>
</gene>
<organism evidence="1 2">
    <name type="scientific">Asterophora parasitica</name>
    <dbReference type="NCBI Taxonomy" id="117018"/>
    <lineage>
        <taxon>Eukaryota</taxon>
        <taxon>Fungi</taxon>
        <taxon>Dikarya</taxon>
        <taxon>Basidiomycota</taxon>
        <taxon>Agaricomycotina</taxon>
        <taxon>Agaricomycetes</taxon>
        <taxon>Agaricomycetidae</taxon>
        <taxon>Agaricales</taxon>
        <taxon>Tricholomatineae</taxon>
        <taxon>Lyophyllaceae</taxon>
        <taxon>Asterophora</taxon>
    </lineage>
</organism>
<dbReference type="OrthoDB" id="185373at2759"/>
<reference evidence="1" key="2">
    <citation type="submission" date="2021-10" db="EMBL/GenBank/DDBJ databases">
        <title>Phylogenomics reveals ancestral predisposition of the termite-cultivated fungus Termitomyces towards a domesticated lifestyle.</title>
        <authorList>
            <person name="Auxier B."/>
            <person name="Grum-Grzhimaylo A."/>
            <person name="Cardenas M.E."/>
            <person name="Lodge J.D."/>
            <person name="Laessoe T."/>
            <person name="Pedersen O."/>
            <person name="Smith M.E."/>
            <person name="Kuyper T.W."/>
            <person name="Franco-Molano E.A."/>
            <person name="Baroni T.J."/>
            <person name="Aanen D.K."/>
        </authorList>
    </citation>
    <scope>NUCLEOTIDE SEQUENCE</scope>
    <source>
        <strain evidence="1">AP01</strain>
        <tissue evidence="1">Mycelium</tissue>
    </source>
</reference>